<dbReference type="PROSITE" id="PS50005">
    <property type="entry name" value="TPR"/>
    <property type="match status" value="3"/>
</dbReference>
<keyword evidence="2 3" id="KW-0802">TPR repeat</keyword>
<reference evidence="4 5" key="1">
    <citation type="submission" date="2016-10" db="EMBL/GenBank/DDBJ databases">
        <authorList>
            <person name="de Groot N.N."/>
        </authorList>
    </citation>
    <scope>NUCLEOTIDE SEQUENCE [LARGE SCALE GENOMIC DNA]</scope>
    <source>
        <strain evidence="4 5">CGMCC 1.11030</strain>
    </source>
</reference>
<dbReference type="Pfam" id="PF13429">
    <property type="entry name" value="TPR_15"/>
    <property type="match status" value="1"/>
</dbReference>
<keyword evidence="5" id="KW-1185">Reference proteome</keyword>
<dbReference type="PROSITE" id="PS51257">
    <property type="entry name" value="PROKAR_LIPOPROTEIN"/>
    <property type="match status" value="1"/>
</dbReference>
<evidence type="ECO:0000313" key="5">
    <source>
        <dbReference type="Proteomes" id="UP000199377"/>
    </source>
</evidence>
<sequence>MKFRARAFSVVLAAAVGTTLVGCDSAEERAQSHLESGLALMESGKPFQAQLEFRNAIKLQPDNVVARYEMVKFYKDTNNINGAVGQLRAILGQQPNHVDARIDMAEIMLVANQLDEADSNIAVAMEQRPEDVRVRAIRASIDYKRGDREGALAMADGVLEEDPSQVTARLVRVAWLVDEGRDKEALEALDAGLALDDGDLSFNVIRLGLLEKLGRIDDIGPQLERVVEHYPKTDRFREALARWYALRNDFEAAEAQYRAIAENNPKEFQRSLDVARFLNSAYGPARAREELVRLASQPDALVEYDLALAALDLREGDEAAAVERLDKVIVAHKGTDGGGKAAMERAKIHIRNGEYEAADALLGDLLQIDSKNAAALTLRASRYLVVDDNERAIRDLRTALDVAPDDVQAMMMLASAYERDGSRELALERMAQAVQRSEFDPQIVLRYTTALVEAQKVDVAESLLMDAIKRRGDLPPLLLTLAQIKLRQQQWSAAEQIARRLREINPEDEAAARIEAGAALGQRKFSESADILEGLVTKGKDGDAGTISLVRALLAGGDIERAVNFLDQRLADDPDDTTALVLRASILSGRGELELAEEDLQRAIELEPDNAAAYASLARIYNSMGRTEEMSEALEKGVAMNDDDVSLRLTQAMQEEYAGNFDAAIEIYAELYRERPNSAVVANNFASLLADHRAEDPEQVQRAFNIAKRFRDSKQPHLMDTYGWLLHLTGGSAEALPIVRAAAEGLPTNPLVQYHLGVVLAANGQLAQGRQQVQRALQLSEQVNFPQKDTAKEVLARIDALEADALRQREEEAKKRDAARQGVTQ</sequence>
<protein>
    <submittedName>
        <fullName evidence="4">Tetratricopeptide repeat-containing protein</fullName>
    </submittedName>
</protein>
<dbReference type="Proteomes" id="UP000199377">
    <property type="component" value="Unassembled WGS sequence"/>
</dbReference>
<feature type="repeat" description="TPR" evidence="3">
    <location>
        <begin position="30"/>
        <end position="63"/>
    </location>
</feature>
<dbReference type="AlphaFoldDB" id="A0A1I3C434"/>
<feature type="repeat" description="TPR" evidence="3">
    <location>
        <begin position="373"/>
        <end position="406"/>
    </location>
</feature>
<dbReference type="GO" id="GO:0030968">
    <property type="term" value="P:endoplasmic reticulum unfolded protein response"/>
    <property type="evidence" value="ECO:0007669"/>
    <property type="project" value="TreeGrafter"/>
</dbReference>
<dbReference type="InterPro" id="IPR011990">
    <property type="entry name" value="TPR-like_helical_dom_sf"/>
</dbReference>
<organism evidence="4 5">
    <name type="scientific">Albimonas pacifica</name>
    <dbReference type="NCBI Taxonomy" id="1114924"/>
    <lineage>
        <taxon>Bacteria</taxon>
        <taxon>Pseudomonadati</taxon>
        <taxon>Pseudomonadota</taxon>
        <taxon>Alphaproteobacteria</taxon>
        <taxon>Rhodobacterales</taxon>
        <taxon>Paracoccaceae</taxon>
        <taxon>Albimonas</taxon>
    </lineage>
</organism>
<dbReference type="SMART" id="SM00028">
    <property type="entry name" value="TPR"/>
    <property type="match status" value="10"/>
</dbReference>
<dbReference type="EMBL" id="FOQH01000001">
    <property type="protein sequence ID" value="SFH69304.1"/>
    <property type="molecule type" value="Genomic_DNA"/>
</dbReference>
<dbReference type="PANTHER" id="PTHR44227:SF3">
    <property type="entry name" value="PROTEIN O-MANNOSYL-TRANSFERASE TMTC4"/>
    <property type="match status" value="1"/>
</dbReference>
<dbReference type="GO" id="GO:0000030">
    <property type="term" value="F:mannosyltransferase activity"/>
    <property type="evidence" value="ECO:0007669"/>
    <property type="project" value="TreeGrafter"/>
</dbReference>
<evidence type="ECO:0000313" key="4">
    <source>
        <dbReference type="EMBL" id="SFH69304.1"/>
    </source>
</evidence>
<dbReference type="Gene3D" id="1.25.40.10">
    <property type="entry name" value="Tetratricopeptide repeat domain"/>
    <property type="match status" value="3"/>
</dbReference>
<feature type="repeat" description="TPR" evidence="3">
    <location>
        <begin position="577"/>
        <end position="610"/>
    </location>
</feature>
<keyword evidence="1" id="KW-0677">Repeat</keyword>
<dbReference type="InterPro" id="IPR019734">
    <property type="entry name" value="TPR_rpt"/>
</dbReference>
<dbReference type="PANTHER" id="PTHR44227">
    <property type="match status" value="1"/>
</dbReference>
<dbReference type="RefSeq" id="WP_177236125.1">
    <property type="nucleotide sequence ID" value="NZ_FOQH01000001.1"/>
</dbReference>
<proteinExistence type="predicted"/>
<name>A0A1I3C434_9RHOB</name>
<dbReference type="SUPFAM" id="SSF48452">
    <property type="entry name" value="TPR-like"/>
    <property type="match status" value="3"/>
</dbReference>
<dbReference type="Pfam" id="PF13432">
    <property type="entry name" value="TPR_16"/>
    <property type="match status" value="2"/>
</dbReference>
<gene>
    <name evidence="4" type="ORF">SAMN05216258_101566</name>
</gene>
<accession>A0A1I3C434</accession>
<evidence type="ECO:0000256" key="2">
    <source>
        <dbReference type="ARBA" id="ARBA00022803"/>
    </source>
</evidence>
<evidence type="ECO:0000256" key="3">
    <source>
        <dbReference type="PROSITE-ProRule" id="PRU00339"/>
    </source>
</evidence>
<evidence type="ECO:0000256" key="1">
    <source>
        <dbReference type="ARBA" id="ARBA00022737"/>
    </source>
</evidence>
<dbReference type="Pfam" id="PF14559">
    <property type="entry name" value="TPR_19"/>
    <property type="match status" value="2"/>
</dbReference>
<dbReference type="InterPro" id="IPR052346">
    <property type="entry name" value="O-mannosyl-transferase_TMTC"/>
</dbReference>
<dbReference type="GO" id="GO:0035269">
    <property type="term" value="P:protein O-linked glycosylation via mannose"/>
    <property type="evidence" value="ECO:0007669"/>
    <property type="project" value="TreeGrafter"/>
</dbReference>
<dbReference type="STRING" id="1114924.SAMN05216258_101566"/>